<keyword evidence="3" id="KW-1185">Reference proteome</keyword>
<feature type="chain" id="PRO_5001701133" description="DUF3445 domain-containing protein" evidence="1">
    <location>
        <begin position="25"/>
        <end position="361"/>
    </location>
</feature>
<dbReference type="STRING" id="1043003.A0A074W4V6"/>
<dbReference type="InterPro" id="IPR021848">
    <property type="entry name" value="HODM_asu-like"/>
</dbReference>
<name>A0A074W4V6_AURM1</name>
<keyword evidence="1" id="KW-0732">Signal</keyword>
<accession>A0A074W4V6</accession>
<reference evidence="2 3" key="1">
    <citation type="journal article" date="2014" name="BMC Genomics">
        <title>Genome sequencing of four Aureobasidium pullulans varieties: biotechnological potential, stress tolerance, and description of new species.</title>
        <authorList>
            <person name="Gostin Ar C."/>
            <person name="Ohm R.A."/>
            <person name="Kogej T."/>
            <person name="Sonjak S."/>
            <person name="Turk M."/>
            <person name="Zajc J."/>
            <person name="Zalar P."/>
            <person name="Grube M."/>
            <person name="Sun H."/>
            <person name="Han J."/>
            <person name="Sharma A."/>
            <person name="Chiniquy J."/>
            <person name="Ngan C.Y."/>
            <person name="Lipzen A."/>
            <person name="Barry K."/>
            <person name="Grigoriev I.V."/>
            <person name="Gunde-Cimerman N."/>
        </authorList>
    </citation>
    <scope>NUCLEOTIDE SEQUENCE [LARGE SCALE GENOMIC DNA]</scope>
    <source>
        <strain evidence="2 3">CBS 110374</strain>
    </source>
</reference>
<sequence>MALGLPIFALIVVVLLILRFRSRPKEQRGQIKDNEPTTIDLSGVQPCAADFDWRTSEPIAYRPWHNGPYHVTMGIKRTAVQDWIEIDNTYLDKIALKRELFEKQRDVVTQVLPGCEEAAFEGLYLLAEYLPRRYPTMFKWTEKKTIENLATKEKWDLTRSAPTWNHYHPLEVMALLAPEDFVILQTDPATGVSSLKAGATAGWRMQDRIGHSLWQIHAGRVPQYETKLAKSMDRFFMRMQVGSAITRFNYAIDDSDELYHPHSHHNLSVDKKVRLEDLHLRVERQFLQRLPKTRALLFSIRTYITPITEVTKDKEVAAALRTSVGSFTEDVAGYKNKALWDSVLSEHLKQVLEGEKGVSDS</sequence>
<evidence type="ECO:0000256" key="1">
    <source>
        <dbReference type="SAM" id="SignalP"/>
    </source>
</evidence>
<dbReference type="RefSeq" id="XP_040881995.1">
    <property type="nucleotide sequence ID" value="XM_041027850.1"/>
</dbReference>
<organism evidence="2 3">
    <name type="scientific">Aureobasidium melanogenum (strain CBS 110374)</name>
    <name type="common">Aureobasidium pullulans var. melanogenum</name>
    <dbReference type="NCBI Taxonomy" id="1043003"/>
    <lineage>
        <taxon>Eukaryota</taxon>
        <taxon>Fungi</taxon>
        <taxon>Dikarya</taxon>
        <taxon>Ascomycota</taxon>
        <taxon>Pezizomycotina</taxon>
        <taxon>Dothideomycetes</taxon>
        <taxon>Dothideomycetidae</taxon>
        <taxon>Dothideales</taxon>
        <taxon>Saccotheciaceae</taxon>
        <taxon>Aureobasidium</taxon>
    </lineage>
</organism>
<dbReference type="Proteomes" id="UP000030672">
    <property type="component" value="Unassembled WGS sequence"/>
</dbReference>
<dbReference type="EMBL" id="KL584828">
    <property type="protein sequence ID" value="KEQ64972.1"/>
    <property type="molecule type" value="Genomic_DNA"/>
</dbReference>
<dbReference type="AlphaFoldDB" id="A0A074W4V6"/>
<evidence type="ECO:0000313" key="3">
    <source>
        <dbReference type="Proteomes" id="UP000030672"/>
    </source>
</evidence>
<feature type="signal peptide" evidence="1">
    <location>
        <begin position="1"/>
        <end position="24"/>
    </location>
</feature>
<protein>
    <recommendedName>
        <fullName evidence="4">DUF3445 domain-containing protein</fullName>
    </recommendedName>
</protein>
<evidence type="ECO:0000313" key="2">
    <source>
        <dbReference type="EMBL" id="KEQ64972.1"/>
    </source>
</evidence>
<dbReference type="GeneID" id="63921223"/>
<dbReference type="Pfam" id="PF11927">
    <property type="entry name" value="HODM_asu-like"/>
    <property type="match status" value="1"/>
</dbReference>
<proteinExistence type="predicted"/>
<evidence type="ECO:0008006" key="4">
    <source>
        <dbReference type="Google" id="ProtNLM"/>
    </source>
</evidence>
<gene>
    <name evidence="2" type="ORF">M437DRAFT_82958</name>
</gene>
<dbReference type="HOGENOM" id="CLU_025462_0_2_1"/>